<sequence length="658" mass="70851">MRAPWRAVATSALHIGFLAAPAVLVLGLFGIAAYTARHDLGNGVRAAAAGLLVAAVTGALLWGLLRVPNRPRGVAVNRQGQPQLWRTVRRVCEAAETTDPDELRITAEPGVRLRERAGLLGLTRGTRCLEVGLPLIAGLNVSELSVVLAQELSRFGGGPVEVLASRVRECVLHTRRELTAGPTKWLFAGYAAVCRRLSDPLARSGVLRGDAVAVRLAGRRVTAATLRKHVGLRLGWEDYTREYLSMASRVERTPDVLLGFRSFLENQHRRTQLAERAKETIAAEEAADAARPTVSQRLQALRRASGESEETDERPALALVREPRTNVPAVENRLLSEGLGERVPWPELARMAADHDVAVKTARLSAAVSQSGVETEPTLAGVLAALHRGEGRELINPALNPGLAPELVDEAVVDTLTELLGAAVVDALVRAGRAQHELDWGGPPVVRLPDGRTLDPDKLVRPAVADPRLVPGLHRHLVHLGVPLEHSQPAEEEPEPGTSGVVSPVRVAGGLHDMVVTDRGVLLLPSSVRTLRRVFAGALASLRRSEHERLERVAATPVAELRESPGAQWVDTRDVAGAELHETQGSWELTLRLYLDEYAVSELSEGVTETVSEETEEELAALRVRGVGDALEQGTPYTGLGDLLGARLHTTPAEHSSE</sequence>
<dbReference type="CDD" id="cd07328">
    <property type="entry name" value="M48_Ste24p_like"/>
    <property type="match status" value="1"/>
</dbReference>
<gene>
    <name evidence="2" type="ORF">CEP50_09590</name>
</gene>
<keyword evidence="1" id="KW-0472">Membrane</keyword>
<dbReference type="STRING" id="1050202.GCA_000384035_03197"/>
<organism evidence="2 3">
    <name type="scientific">Actinopolyspora mortivallis</name>
    <dbReference type="NCBI Taxonomy" id="33906"/>
    <lineage>
        <taxon>Bacteria</taxon>
        <taxon>Bacillati</taxon>
        <taxon>Actinomycetota</taxon>
        <taxon>Actinomycetes</taxon>
        <taxon>Actinopolysporales</taxon>
        <taxon>Actinopolysporaceae</taxon>
        <taxon>Actinopolyspora</taxon>
    </lineage>
</organism>
<evidence type="ECO:0000313" key="3">
    <source>
        <dbReference type="Proteomes" id="UP000239352"/>
    </source>
</evidence>
<dbReference type="InParanoid" id="A0A2T0GWU3"/>
<evidence type="ECO:0000256" key="1">
    <source>
        <dbReference type="SAM" id="Phobius"/>
    </source>
</evidence>
<accession>A0A2T0GWU3</accession>
<dbReference type="Proteomes" id="UP000239352">
    <property type="component" value="Unassembled WGS sequence"/>
</dbReference>
<keyword evidence="1" id="KW-0812">Transmembrane</keyword>
<keyword evidence="1" id="KW-1133">Transmembrane helix</keyword>
<evidence type="ECO:0000313" key="2">
    <source>
        <dbReference type="EMBL" id="PRW63564.1"/>
    </source>
</evidence>
<reference evidence="2 3" key="1">
    <citation type="submission" date="2018-03" db="EMBL/GenBank/DDBJ databases">
        <title>Actinopolyspora mortivallis from Sahara, screening for active biomolecules.</title>
        <authorList>
            <person name="Selama O."/>
            <person name="Wellington E.M.H."/>
            <person name="Hacene H."/>
        </authorList>
    </citation>
    <scope>NUCLEOTIDE SEQUENCE [LARGE SCALE GENOMIC DNA]</scope>
    <source>
        <strain evidence="2 3">M5A</strain>
    </source>
</reference>
<dbReference type="RefSeq" id="WP_106113592.1">
    <property type="nucleotide sequence ID" value="NZ_PVSR01000012.1"/>
</dbReference>
<dbReference type="EMBL" id="PVSR01000012">
    <property type="protein sequence ID" value="PRW63564.1"/>
    <property type="molecule type" value="Genomic_DNA"/>
</dbReference>
<keyword evidence="3" id="KW-1185">Reference proteome</keyword>
<protein>
    <submittedName>
        <fullName evidence="2">Uncharacterized protein</fullName>
    </submittedName>
</protein>
<proteinExistence type="predicted"/>
<comment type="caution">
    <text evidence="2">The sequence shown here is derived from an EMBL/GenBank/DDBJ whole genome shotgun (WGS) entry which is preliminary data.</text>
</comment>
<feature type="transmembrane region" description="Helical" evidence="1">
    <location>
        <begin position="46"/>
        <end position="65"/>
    </location>
</feature>
<name>A0A2T0GWU3_ACTMO</name>
<dbReference type="AlphaFoldDB" id="A0A2T0GWU3"/>
<feature type="transmembrane region" description="Helical" evidence="1">
    <location>
        <begin position="12"/>
        <end position="34"/>
    </location>
</feature>